<organism evidence="1 2">
    <name type="scientific">Sordaria macrospora</name>
    <dbReference type="NCBI Taxonomy" id="5147"/>
    <lineage>
        <taxon>Eukaryota</taxon>
        <taxon>Fungi</taxon>
        <taxon>Dikarya</taxon>
        <taxon>Ascomycota</taxon>
        <taxon>Pezizomycotina</taxon>
        <taxon>Sordariomycetes</taxon>
        <taxon>Sordariomycetidae</taxon>
        <taxon>Sordariales</taxon>
        <taxon>Sordariaceae</taxon>
        <taxon>Sordaria</taxon>
    </lineage>
</organism>
<comment type="caution">
    <text evidence="1">The sequence shown here is derived from an EMBL/GenBank/DDBJ whole genome shotgun (WGS) entry which is preliminary data.</text>
</comment>
<reference evidence="1 2" key="1">
    <citation type="submission" date="2017-07" db="EMBL/GenBank/DDBJ databases">
        <title>Genome sequence of the Sordaria macrospora wild type strain R19027.</title>
        <authorList>
            <person name="Nowrousian M."/>
            <person name="Teichert I."/>
            <person name="Kueck U."/>
        </authorList>
    </citation>
    <scope>NUCLEOTIDE SEQUENCE [LARGE SCALE GENOMIC DNA]</scope>
    <source>
        <strain evidence="1 2">R19027</strain>
        <tissue evidence="1">Mycelium</tissue>
    </source>
</reference>
<name>A0A8S8ZQK2_SORMA</name>
<dbReference type="AlphaFoldDB" id="A0A8S8ZQK2"/>
<dbReference type="EMBL" id="NMPR01000057">
    <property type="protein sequence ID" value="KAA8632303.1"/>
    <property type="molecule type" value="Genomic_DNA"/>
</dbReference>
<evidence type="ECO:0000313" key="2">
    <source>
        <dbReference type="Proteomes" id="UP000433876"/>
    </source>
</evidence>
<sequence length="86" mass="9676">MLSHPLARVRPPLTARERLAIMRGPDFSPFWSLLFRARLARFSSLLSLRACQAVRRVAQWLEMNGTGRKGVGAVSKKGTEPKTEEL</sequence>
<gene>
    <name evidence="1" type="ORF">SMACR_12759</name>
</gene>
<protein>
    <submittedName>
        <fullName evidence="1">Uncharacterized protein</fullName>
    </submittedName>
</protein>
<proteinExistence type="predicted"/>
<evidence type="ECO:0000313" key="1">
    <source>
        <dbReference type="EMBL" id="KAA8632303.1"/>
    </source>
</evidence>
<dbReference type="Proteomes" id="UP000433876">
    <property type="component" value="Unassembled WGS sequence"/>
</dbReference>
<dbReference type="VEuPathDB" id="FungiDB:SMAC_12759"/>
<accession>A0A8S8ZQK2</accession>